<dbReference type="EMBL" id="MZ666938">
    <property type="protein sequence ID" value="UAJ16915.1"/>
    <property type="molecule type" value="Genomic_DNA"/>
</dbReference>
<comment type="subcellular location">
    <subcellularLocation>
        <location evidence="1">Virion</location>
    </subcellularLocation>
</comment>
<dbReference type="Pfam" id="PF03906">
    <property type="entry name" value="Phage_T7_tail"/>
    <property type="match status" value="1"/>
</dbReference>
<evidence type="ECO:0000259" key="4">
    <source>
        <dbReference type="Pfam" id="PF03906"/>
    </source>
</evidence>
<feature type="domain" description="Bacteriophage T7 tail fibre protein-like N-terminal" evidence="4">
    <location>
        <begin position="3"/>
        <end position="115"/>
    </location>
</feature>
<keyword evidence="3" id="KW-0946">Virion</keyword>
<proteinExistence type="predicted"/>
<keyword evidence="6" id="KW-1185">Reference proteome</keyword>
<dbReference type="GO" id="GO:0098015">
    <property type="term" value="C:virus tail"/>
    <property type="evidence" value="ECO:0007669"/>
    <property type="project" value="UniProtKB-KW"/>
</dbReference>
<protein>
    <submittedName>
        <fullName evidence="5">Tail fiber protein</fullName>
    </submittedName>
</protein>
<name>A0AAE8XB75_9CAUD</name>
<evidence type="ECO:0000256" key="3">
    <source>
        <dbReference type="ARBA" id="ARBA00022844"/>
    </source>
</evidence>
<evidence type="ECO:0000313" key="5">
    <source>
        <dbReference type="EMBL" id="UAJ16915.1"/>
    </source>
</evidence>
<evidence type="ECO:0000256" key="2">
    <source>
        <dbReference type="ARBA" id="ARBA00022732"/>
    </source>
</evidence>
<evidence type="ECO:0000313" key="6">
    <source>
        <dbReference type="Proteomes" id="UP000827424"/>
    </source>
</evidence>
<dbReference type="InterPro" id="IPR005604">
    <property type="entry name" value="Phage_T7_tail_fibre-like_N"/>
</dbReference>
<sequence length="587" mass="61756">MAYSRVTYIGDGSNTIFTVPFEYLKKSFVKVVVAEELVPSGNFEWLTPTSIKLAIAPAAGSTIYIYRDTEKEAPVTGYRDGSVLTGSDLDNQTRQLLHIAQETQDVADEQMRLDSHDLKYDAQGRVIKNVGDAVADTDAVNFRTWKQVIQPAIDDALAQATVKANQAEASAVGANSSALLASGQATISGQHARESEASAAASAQSAAEARIAAEAAKETLPENWIPRVQSLEAFSVTEKGRMDAAEAKNTQQDTRLDAAEQGITALSTTLIGSIMSVMAAEGYVPNGTVPADAAEYTREQFREFYDTYLAGGKLLTCTYAAFAAQVALTGNCAKFALDTAAQKFKVPLVKDGDSITQAASASELGKSYKAGLPNITGTTGGVRSDNPAATTGAFSIPTPGNAGQFAGVGSGGVGYLGTMNFNLSAGNAIYRNDVTTVLDEQVRLRHFVVLASAQNSASVFDWSNYMAGLAGKANLDMDNLTAAGSGKIANYAMPSQRVVAVAVPASTAYTAPAPAPGWFKFSGTSSAINQYIRLSTNNFVLDELSWSSAAGQVLGLIIPARKGDAVRVEYTAPTNLYMGFVFAEGGN</sequence>
<organism evidence="5 6">
    <name type="scientific">Desulfovibrio phage ProddE</name>
    <dbReference type="NCBI Taxonomy" id="2866661"/>
    <lineage>
        <taxon>Viruses</taxon>
        <taxon>Duplodnaviria</taxon>
        <taxon>Heunggongvirae</taxon>
        <taxon>Uroviricota</taxon>
        <taxon>Caudoviricetes</taxon>
        <taxon>Autographivirales</taxon>
        <taxon>Autographivirales incertae sedis</taxon>
        <taxon>Proddevirus</taxon>
        <taxon>Proddevirus proddE</taxon>
    </lineage>
</organism>
<gene>
    <name evidence="5" type="ORF">CPT_ProddE_035</name>
</gene>
<evidence type="ECO:0000256" key="1">
    <source>
        <dbReference type="ARBA" id="ARBA00004328"/>
    </source>
</evidence>
<keyword evidence="2" id="KW-1227">Viral tail protein</keyword>
<dbReference type="Proteomes" id="UP000827424">
    <property type="component" value="Segment"/>
</dbReference>
<reference evidence="5" key="1">
    <citation type="submission" date="2021-07" db="EMBL/GenBank/DDBJ databases">
        <title>A sheep in wolf's clothing: the temperate origins of bacteriophage T7.</title>
        <authorList>
            <person name="Boeckman J.X."/>
            <person name="Korn A."/>
            <person name="Yao G."/>
            <person name="Ravindran A."/>
            <person name="Gonzalez C."/>
            <person name="Gill J."/>
        </authorList>
    </citation>
    <scope>NUCLEOTIDE SEQUENCE</scope>
</reference>
<accession>A0AAE8XB75</accession>